<proteinExistence type="predicted"/>
<feature type="compositionally biased region" description="Low complexity" evidence="2">
    <location>
        <begin position="253"/>
        <end position="262"/>
    </location>
</feature>
<name>A0ABV4WGA0_9CYAN</name>
<dbReference type="Proteomes" id="UP001576780">
    <property type="component" value="Unassembled WGS sequence"/>
</dbReference>
<feature type="compositionally biased region" description="Polar residues" evidence="2">
    <location>
        <begin position="270"/>
        <end position="279"/>
    </location>
</feature>
<reference evidence="3 4" key="1">
    <citation type="submission" date="2024-09" db="EMBL/GenBank/DDBJ databases">
        <title>Floridaenema gen nov. (Aerosakkonemataceae, Aerosakkonematales ord. nov., Cyanobacteria) from benthic tropical and subtropical fresh waters, with the description of four new species.</title>
        <authorList>
            <person name="Moretto J.A."/>
            <person name="Berthold D.E."/>
            <person name="Lefler F.W."/>
            <person name="Huang I.-S."/>
            <person name="Laughinghouse H. IV."/>
        </authorList>
    </citation>
    <scope>NUCLEOTIDE SEQUENCE [LARGE SCALE GENOMIC DNA]</scope>
    <source>
        <strain evidence="3 4">BLCC-F167</strain>
    </source>
</reference>
<gene>
    <name evidence="3" type="ORF">ACE1CA_06150</name>
</gene>
<evidence type="ECO:0000256" key="1">
    <source>
        <dbReference type="SAM" id="Coils"/>
    </source>
</evidence>
<accession>A0ABV4WGA0</accession>
<evidence type="ECO:0000313" key="4">
    <source>
        <dbReference type="Proteomes" id="UP001576780"/>
    </source>
</evidence>
<organism evidence="3 4">
    <name type="scientific">Floridaenema evergladense BLCC-F167</name>
    <dbReference type="NCBI Taxonomy" id="3153639"/>
    <lineage>
        <taxon>Bacteria</taxon>
        <taxon>Bacillati</taxon>
        <taxon>Cyanobacteriota</taxon>
        <taxon>Cyanophyceae</taxon>
        <taxon>Oscillatoriophycideae</taxon>
        <taxon>Aerosakkonematales</taxon>
        <taxon>Aerosakkonemataceae</taxon>
        <taxon>Floridanema</taxon>
        <taxon>Floridanema evergladense</taxon>
    </lineage>
</organism>
<keyword evidence="1" id="KW-0175">Coiled coil</keyword>
<keyword evidence="4" id="KW-1185">Reference proteome</keyword>
<dbReference type="RefSeq" id="WP_413276545.1">
    <property type="nucleotide sequence ID" value="NZ_JBHFNT010000051.1"/>
</dbReference>
<comment type="caution">
    <text evidence="3">The sequence shown here is derived from an EMBL/GenBank/DDBJ whole genome shotgun (WGS) entry which is preliminary data.</text>
</comment>
<sequence>MLTAFATELNSTQSELEALLAKVEALKGQIKTLKAAENKVLKVVENLKNLVSELPEVAINELKKEILSLFPSNPEPTPVTEVFTNFVTEVPKAEEAQPWNSTHFEPLEFQAEDNGQLNLLQPTTTEPPEPDDYPDVASFEKAWEEWGKKQPEIETAIAKVNVSELCFYLKKPNQEIVAAYFAMANRNVGKEWADYLNLMGCIAEVKKAENFANGVRWEVKATRIYHDLILQVDKNRPSLYSNVPAGNAEYTKKSTTGNGKTGENLDDSKTPQLQSNSPKESVEITTEKILLTN</sequence>
<feature type="region of interest" description="Disordered" evidence="2">
    <location>
        <begin position="243"/>
        <end position="286"/>
    </location>
</feature>
<protein>
    <submittedName>
        <fullName evidence="3">Uncharacterized protein</fullName>
    </submittedName>
</protein>
<evidence type="ECO:0000313" key="3">
    <source>
        <dbReference type="EMBL" id="MFB2834099.1"/>
    </source>
</evidence>
<feature type="coiled-coil region" evidence="1">
    <location>
        <begin position="9"/>
        <end position="53"/>
    </location>
</feature>
<evidence type="ECO:0000256" key="2">
    <source>
        <dbReference type="SAM" id="MobiDB-lite"/>
    </source>
</evidence>
<dbReference type="EMBL" id="JBHFNT010000051">
    <property type="protein sequence ID" value="MFB2834099.1"/>
    <property type="molecule type" value="Genomic_DNA"/>
</dbReference>